<dbReference type="Proteomes" id="UP000652761">
    <property type="component" value="Unassembled WGS sequence"/>
</dbReference>
<accession>A0A843WIS8</accession>
<evidence type="ECO:0000313" key="2">
    <source>
        <dbReference type="Proteomes" id="UP000652761"/>
    </source>
</evidence>
<protein>
    <submittedName>
        <fullName evidence="1">Uncharacterized protein</fullName>
    </submittedName>
</protein>
<dbReference type="AlphaFoldDB" id="A0A843WIS8"/>
<sequence>MSLSRLMMSSKRYGTWRTKSEGFHLRRPRVRLPVHAGRPDDMDCLPVHAVVPTTGARVCCEAWWAGSWAQSANRFSACERDRGECRVMNATILGVAFTLPLFGGLRLHGCHMSLVGWSADVGLGKVTVT</sequence>
<gene>
    <name evidence="1" type="ORF">Taro_043196</name>
</gene>
<keyword evidence="2" id="KW-1185">Reference proteome</keyword>
<proteinExistence type="predicted"/>
<comment type="caution">
    <text evidence="1">The sequence shown here is derived from an EMBL/GenBank/DDBJ whole genome shotgun (WGS) entry which is preliminary data.</text>
</comment>
<dbReference type="EMBL" id="NMUH01004636">
    <property type="protein sequence ID" value="MQM10302.1"/>
    <property type="molecule type" value="Genomic_DNA"/>
</dbReference>
<reference evidence="1" key="1">
    <citation type="submission" date="2017-07" db="EMBL/GenBank/DDBJ databases">
        <title>Taro Niue Genome Assembly and Annotation.</title>
        <authorList>
            <person name="Atibalentja N."/>
            <person name="Keating K."/>
            <person name="Fields C.J."/>
        </authorList>
    </citation>
    <scope>NUCLEOTIDE SEQUENCE</scope>
    <source>
        <strain evidence="1">Niue_2</strain>
        <tissue evidence="1">Leaf</tissue>
    </source>
</reference>
<name>A0A843WIS8_COLES</name>
<evidence type="ECO:0000313" key="1">
    <source>
        <dbReference type="EMBL" id="MQM10302.1"/>
    </source>
</evidence>
<organism evidence="1 2">
    <name type="scientific">Colocasia esculenta</name>
    <name type="common">Wild taro</name>
    <name type="synonym">Arum esculentum</name>
    <dbReference type="NCBI Taxonomy" id="4460"/>
    <lineage>
        <taxon>Eukaryota</taxon>
        <taxon>Viridiplantae</taxon>
        <taxon>Streptophyta</taxon>
        <taxon>Embryophyta</taxon>
        <taxon>Tracheophyta</taxon>
        <taxon>Spermatophyta</taxon>
        <taxon>Magnoliopsida</taxon>
        <taxon>Liliopsida</taxon>
        <taxon>Araceae</taxon>
        <taxon>Aroideae</taxon>
        <taxon>Colocasieae</taxon>
        <taxon>Colocasia</taxon>
    </lineage>
</organism>